<feature type="transmembrane region" description="Helical" evidence="1">
    <location>
        <begin position="80"/>
        <end position="99"/>
    </location>
</feature>
<dbReference type="PANTHER" id="PTHR38446">
    <property type="entry name" value="BLL0914 PROTEIN"/>
    <property type="match status" value="1"/>
</dbReference>
<name>A0A172UPX2_9MYCO</name>
<dbReference type="AlphaFoldDB" id="A0A172UPX2"/>
<dbReference type="OrthoDB" id="9803832at2"/>
<keyword evidence="1" id="KW-0472">Membrane</keyword>
<feature type="transmembrane region" description="Helical" evidence="1">
    <location>
        <begin position="105"/>
        <end position="127"/>
    </location>
</feature>
<organism evidence="2 3">
    <name type="scientific">Mycobacterium adipatum</name>
    <dbReference type="NCBI Taxonomy" id="1682113"/>
    <lineage>
        <taxon>Bacteria</taxon>
        <taxon>Bacillati</taxon>
        <taxon>Actinomycetota</taxon>
        <taxon>Actinomycetes</taxon>
        <taxon>Mycobacteriales</taxon>
        <taxon>Mycobacteriaceae</taxon>
        <taxon>Mycobacterium</taxon>
    </lineage>
</organism>
<reference evidence="2 3" key="1">
    <citation type="submission" date="2016-05" db="EMBL/GenBank/DDBJ databases">
        <title>Complete genome sequence of a phthalic acid esters degrading Mycobacterium sp. YC-RL4.</title>
        <authorList>
            <person name="Ren L."/>
            <person name="Fan S."/>
            <person name="Ruth N."/>
            <person name="Jia Y."/>
            <person name="Wang J."/>
            <person name="Qiao C."/>
        </authorList>
    </citation>
    <scope>NUCLEOTIDE SEQUENCE [LARGE SCALE GENOMIC DNA]</scope>
    <source>
        <strain evidence="2 3">YC-RL4</strain>
    </source>
</reference>
<keyword evidence="1" id="KW-0812">Transmembrane</keyword>
<keyword evidence="3" id="KW-1185">Reference proteome</keyword>
<feature type="transmembrane region" description="Helical" evidence="1">
    <location>
        <begin position="54"/>
        <end position="73"/>
    </location>
</feature>
<dbReference type="STRING" id="1682113.A7U43_18160"/>
<keyword evidence="1" id="KW-1133">Transmembrane helix</keyword>
<dbReference type="PANTHER" id="PTHR38446:SF1">
    <property type="entry name" value="BLL0914 PROTEIN"/>
    <property type="match status" value="1"/>
</dbReference>
<accession>A0A172UPX2</accession>
<dbReference type="InterPro" id="IPR009732">
    <property type="entry name" value="DUF1304"/>
</dbReference>
<sequence>MLTAALVVAGLAALLHVYIFVMESLTWTSPRTRATFGLSAEEAEATKELAFNQGFYNLFLAVVTGIGVGAALAGHGAVGAALVLAGVGSMLAAALVLLVSSPDKARAAVTQGVLPLIAVLLMGIQLVTA</sequence>
<dbReference type="KEGG" id="madi:A7U43_18160"/>
<gene>
    <name evidence="2" type="ORF">A7U43_18160</name>
</gene>
<dbReference type="Proteomes" id="UP000077143">
    <property type="component" value="Chromosome"/>
</dbReference>
<protein>
    <submittedName>
        <fullName evidence="2">Epimerase</fullName>
    </submittedName>
</protein>
<evidence type="ECO:0000313" key="2">
    <source>
        <dbReference type="EMBL" id="ANE80960.1"/>
    </source>
</evidence>
<dbReference type="EMBL" id="CP015596">
    <property type="protein sequence ID" value="ANE80960.1"/>
    <property type="molecule type" value="Genomic_DNA"/>
</dbReference>
<evidence type="ECO:0000256" key="1">
    <source>
        <dbReference type="SAM" id="Phobius"/>
    </source>
</evidence>
<proteinExistence type="predicted"/>
<dbReference type="RefSeq" id="WP_067998113.1">
    <property type="nucleotide sequence ID" value="NZ_CP015596.1"/>
</dbReference>
<dbReference type="Pfam" id="PF06993">
    <property type="entry name" value="DUF1304"/>
    <property type="match status" value="1"/>
</dbReference>
<evidence type="ECO:0000313" key="3">
    <source>
        <dbReference type="Proteomes" id="UP000077143"/>
    </source>
</evidence>